<dbReference type="OrthoDB" id="7004606at2"/>
<evidence type="ECO:0000313" key="2">
    <source>
        <dbReference type="Proteomes" id="UP000285310"/>
    </source>
</evidence>
<name>A0A423Q1P5_9GAMM</name>
<evidence type="ECO:0000313" key="1">
    <source>
        <dbReference type="EMBL" id="ROO32350.1"/>
    </source>
</evidence>
<dbReference type="EMBL" id="AYKG01000002">
    <property type="protein sequence ID" value="ROO32350.1"/>
    <property type="molecule type" value="Genomic_DNA"/>
</dbReference>
<protein>
    <submittedName>
        <fullName evidence="1">Uncharacterized protein</fullName>
    </submittedName>
</protein>
<organism evidence="1 2">
    <name type="scientific">Salinisphaera japonica YTM-1</name>
    <dbReference type="NCBI Taxonomy" id="1209778"/>
    <lineage>
        <taxon>Bacteria</taxon>
        <taxon>Pseudomonadati</taxon>
        <taxon>Pseudomonadota</taxon>
        <taxon>Gammaproteobacteria</taxon>
        <taxon>Salinisphaerales</taxon>
        <taxon>Salinisphaeraceae</taxon>
        <taxon>Salinisphaera</taxon>
    </lineage>
</organism>
<accession>A0A423Q1P5</accession>
<gene>
    <name evidence="1" type="ORF">SAJA_01390</name>
</gene>
<dbReference type="AlphaFoldDB" id="A0A423Q1P5"/>
<reference evidence="1 2" key="1">
    <citation type="submission" date="2013-10" db="EMBL/GenBank/DDBJ databases">
        <title>Salinisphaera japonica YTM-1 Genome Sequencing.</title>
        <authorList>
            <person name="Lai Q."/>
            <person name="Li C."/>
            <person name="Shao Z."/>
        </authorList>
    </citation>
    <scope>NUCLEOTIDE SEQUENCE [LARGE SCALE GENOMIC DNA]</scope>
    <source>
        <strain evidence="1 2">YTM-1</strain>
    </source>
</reference>
<keyword evidence="2" id="KW-1185">Reference proteome</keyword>
<dbReference type="Proteomes" id="UP000285310">
    <property type="component" value="Unassembled WGS sequence"/>
</dbReference>
<dbReference type="RefSeq" id="WP_123656864.1">
    <property type="nucleotide sequence ID" value="NZ_AYKG01000002.1"/>
</dbReference>
<comment type="caution">
    <text evidence="1">The sequence shown here is derived from an EMBL/GenBank/DDBJ whole genome shotgun (WGS) entry which is preliminary data.</text>
</comment>
<proteinExistence type="predicted"/>
<sequence>MKHKKKTIIGAGVALAAIAAIAIGVSHHLAERDGHAGNAPLVAAKQQQLATLKQLDKQMLAPGEAAWNPATRAVTLRDSGREGVGLFIRHTFFHIAGDIGFDVATLSALLEPTTRGEPVILDDPQSFIFKPLHGDVVMPDSALTALFNDYLIDYPDTQLRDLTITSSDDGTLRVTGQTQKIPGLWLDFEMAGPVRLVDHHLFVYEPTTIDIAKIPAKGLLKVIRLQLSNLVQIDTEGAELSGDAIVLDLNHSLPPPTQDVHVADMTLDAAGLHLSFTSDHRPAWPEPVIDRDSYVLLEGGDLKTFRALITHVRMQLVAAGGGKLDTSLYDYRQQIVGGHFQATRAGELIAFMAPLAPTASAPAQGQHP</sequence>
<dbReference type="InParanoid" id="A0A423Q1P5"/>